<keyword evidence="1" id="KW-0472">Membrane</keyword>
<evidence type="ECO:0000313" key="2">
    <source>
        <dbReference type="EMBL" id="KAG5304857.1"/>
    </source>
</evidence>
<sequence>MKEALLIWRFLVVGWGLRWGMLTGFYYLFPPFFLFSFPFLFKPGPGIWGGVSVVVPGGKEKVFSRLIKLIYYHAIPCHGISYTMYISD</sequence>
<reference evidence="2 3" key="1">
    <citation type="submission" date="2021-01" db="EMBL/GenBank/DDBJ databases">
        <title>Chromosome-level genome assembly of a human fungal pathogen reveals clustering of transcriptionally co-regulated genes.</title>
        <authorList>
            <person name="Voorhies M."/>
            <person name="Cohen S."/>
            <person name="Shea T.P."/>
            <person name="Petrus S."/>
            <person name="Munoz J.F."/>
            <person name="Poplawski S."/>
            <person name="Goldman W.E."/>
            <person name="Michael T."/>
            <person name="Cuomo C.A."/>
            <person name="Sil A."/>
            <person name="Beyhan S."/>
        </authorList>
    </citation>
    <scope>NUCLEOTIDE SEQUENCE [LARGE SCALE GENOMIC DNA]</scope>
    <source>
        <strain evidence="2 3">G184AR</strain>
    </source>
</reference>
<proteinExistence type="predicted"/>
<dbReference type="EMBL" id="JAEVHI010000001">
    <property type="protein sequence ID" value="KAG5304857.1"/>
    <property type="molecule type" value="Genomic_DNA"/>
</dbReference>
<feature type="transmembrane region" description="Helical" evidence="1">
    <location>
        <begin position="69"/>
        <end position="87"/>
    </location>
</feature>
<dbReference type="Proteomes" id="UP000670092">
    <property type="component" value="Unassembled WGS sequence"/>
</dbReference>
<keyword evidence="1" id="KW-0812">Transmembrane</keyword>
<feature type="transmembrane region" description="Helical" evidence="1">
    <location>
        <begin position="7"/>
        <end position="29"/>
    </location>
</feature>
<comment type="caution">
    <text evidence="2">The sequence shown here is derived from an EMBL/GenBank/DDBJ whole genome shotgun (WGS) entry which is preliminary data.</text>
</comment>
<keyword evidence="1" id="KW-1133">Transmembrane helix</keyword>
<name>A0A8H7ZAP6_AJECA</name>
<accession>A0A8H7ZAP6</accession>
<organism evidence="2 3">
    <name type="scientific">Ajellomyces capsulatus</name>
    <name type="common">Darling's disease fungus</name>
    <name type="synonym">Histoplasma capsulatum</name>
    <dbReference type="NCBI Taxonomy" id="5037"/>
    <lineage>
        <taxon>Eukaryota</taxon>
        <taxon>Fungi</taxon>
        <taxon>Dikarya</taxon>
        <taxon>Ascomycota</taxon>
        <taxon>Pezizomycotina</taxon>
        <taxon>Eurotiomycetes</taxon>
        <taxon>Eurotiomycetidae</taxon>
        <taxon>Onygenales</taxon>
        <taxon>Ajellomycetaceae</taxon>
        <taxon>Histoplasma</taxon>
    </lineage>
</organism>
<feature type="transmembrane region" description="Helical" evidence="1">
    <location>
        <begin position="35"/>
        <end position="57"/>
    </location>
</feature>
<protein>
    <submittedName>
        <fullName evidence="2">TFIID and and SAGA complex TAF10 subunit</fullName>
    </submittedName>
</protein>
<evidence type="ECO:0000313" key="3">
    <source>
        <dbReference type="Proteomes" id="UP000670092"/>
    </source>
</evidence>
<dbReference type="VEuPathDB" id="FungiDB:I7I52_03339"/>
<dbReference type="AlphaFoldDB" id="A0A8H7ZAP6"/>
<gene>
    <name evidence="2" type="primary">TAF10</name>
    <name evidence="2" type="ORF">I7I52_03339</name>
</gene>
<evidence type="ECO:0000256" key="1">
    <source>
        <dbReference type="SAM" id="Phobius"/>
    </source>
</evidence>